<keyword evidence="3" id="KW-1185">Reference proteome</keyword>
<dbReference type="EMBL" id="BPLQ01001136">
    <property type="protein sequence ID" value="GIX78879.1"/>
    <property type="molecule type" value="Genomic_DNA"/>
</dbReference>
<dbReference type="Proteomes" id="UP001054837">
    <property type="component" value="Unassembled WGS sequence"/>
</dbReference>
<evidence type="ECO:0000313" key="3">
    <source>
        <dbReference type="Proteomes" id="UP001054837"/>
    </source>
</evidence>
<sequence length="111" mass="12474">MGCFKDVLIQVRIYDASIARENPKTWWAEVTRPSSESGQESSDISKEPGTIQHGRRCEFCRNMINLIMDSKQRKLNTLILQGALSSRKTYIAKSITKTVILYGYVSCAIAG</sequence>
<accession>A0AAV4N2C2</accession>
<name>A0AAV4N2C2_9ARAC</name>
<feature type="region of interest" description="Disordered" evidence="1">
    <location>
        <begin position="30"/>
        <end position="50"/>
    </location>
</feature>
<reference evidence="2 3" key="1">
    <citation type="submission" date="2021-06" db="EMBL/GenBank/DDBJ databases">
        <title>Caerostris darwini draft genome.</title>
        <authorList>
            <person name="Kono N."/>
            <person name="Arakawa K."/>
        </authorList>
    </citation>
    <scope>NUCLEOTIDE SEQUENCE [LARGE SCALE GENOMIC DNA]</scope>
</reference>
<evidence type="ECO:0000313" key="2">
    <source>
        <dbReference type="EMBL" id="GIX78879.1"/>
    </source>
</evidence>
<organism evidence="2 3">
    <name type="scientific">Caerostris darwini</name>
    <dbReference type="NCBI Taxonomy" id="1538125"/>
    <lineage>
        <taxon>Eukaryota</taxon>
        <taxon>Metazoa</taxon>
        <taxon>Ecdysozoa</taxon>
        <taxon>Arthropoda</taxon>
        <taxon>Chelicerata</taxon>
        <taxon>Arachnida</taxon>
        <taxon>Araneae</taxon>
        <taxon>Araneomorphae</taxon>
        <taxon>Entelegynae</taxon>
        <taxon>Araneoidea</taxon>
        <taxon>Araneidae</taxon>
        <taxon>Caerostris</taxon>
    </lineage>
</organism>
<gene>
    <name evidence="2" type="ORF">CDAR_243761</name>
</gene>
<dbReference type="InterPro" id="IPR027417">
    <property type="entry name" value="P-loop_NTPase"/>
</dbReference>
<proteinExistence type="predicted"/>
<dbReference type="Gene3D" id="3.40.50.300">
    <property type="entry name" value="P-loop containing nucleotide triphosphate hydrolases"/>
    <property type="match status" value="1"/>
</dbReference>
<dbReference type="AlphaFoldDB" id="A0AAV4N2C2"/>
<protein>
    <submittedName>
        <fullName evidence="2">Uncharacterized protein</fullName>
    </submittedName>
</protein>
<evidence type="ECO:0000256" key="1">
    <source>
        <dbReference type="SAM" id="MobiDB-lite"/>
    </source>
</evidence>
<comment type="caution">
    <text evidence="2">The sequence shown here is derived from an EMBL/GenBank/DDBJ whole genome shotgun (WGS) entry which is preliminary data.</text>
</comment>